<feature type="region of interest" description="Disordered" evidence="11">
    <location>
        <begin position="1"/>
        <end position="22"/>
    </location>
</feature>
<evidence type="ECO:0000256" key="5">
    <source>
        <dbReference type="ARBA" id="ARBA00022870"/>
    </source>
</evidence>
<evidence type="ECO:0000259" key="13">
    <source>
        <dbReference type="Pfam" id="PF03554"/>
    </source>
</evidence>
<keyword evidence="1 12" id="KW-0812">Transmembrane</keyword>
<dbReference type="HAMAP" id="MF_04037">
    <property type="entry name" value="HSV_GN"/>
    <property type="match status" value="1"/>
</dbReference>
<feature type="transmembrane region" description="Helical" evidence="12">
    <location>
        <begin position="31"/>
        <end position="51"/>
    </location>
</feature>
<dbReference type="EMBL" id="MF385016">
    <property type="protein sequence ID" value="ATA58283.1"/>
    <property type="molecule type" value="Genomic_DNA"/>
</dbReference>
<feature type="transmembrane region" description="Helical" evidence="12">
    <location>
        <begin position="97"/>
        <end position="119"/>
    </location>
</feature>
<keyword evidence="2" id="KW-0732">Signal</keyword>
<keyword evidence="15" id="KW-1185">Reference proteome</keyword>
<sequence>MAANRLASDHRNSERTKGNSSKRVAKMALRLPYILLGMQLMLMLVACNSTSPTTVARPVAPLGAPAKATPKGAFENFYDYSCTADTYEMSFSSFSSVWAFLNVAIILIATVLFLVYMCFNKFVDTVVHS</sequence>
<accession>A0A2D0ZMJ6</accession>
<evidence type="ECO:0000256" key="8">
    <source>
        <dbReference type="ARBA" id="ARBA00023136"/>
    </source>
</evidence>
<feature type="domain" description="Herpesvirus envelope glycoprotein N" evidence="13">
    <location>
        <begin position="67"/>
        <end position="128"/>
    </location>
</feature>
<evidence type="ECO:0000313" key="15">
    <source>
        <dbReference type="Proteomes" id="UP000290797"/>
    </source>
</evidence>
<keyword evidence="3" id="KW-1040">Host Golgi apparatus</keyword>
<dbReference type="InterPro" id="IPR034707">
    <property type="entry name" value="HSV_GN"/>
</dbReference>
<evidence type="ECO:0000256" key="11">
    <source>
        <dbReference type="SAM" id="MobiDB-lite"/>
    </source>
</evidence>
<dbReference type="GO" id="GO:0019031">
    <property type="term" value="C:viral envelope"/>
    <property type="evidence" value="ECO:0007669"/>
    <property type="project" value="UniProtKB-KW"/>
</dbReference>
<dbReference type="OrthoDB" id="28730at10239"/>
<proteinExistence type="inferred from homology"/>
<keyword evidence="5" id="KW-1043">Host membrane</keyword>
<evidence type="ECO:0000256" key="9">
    <source>
        <dbReference type="ARBA" id="ARBA00023157"/>
    </source>
</evidence>
<keyword evidence="4" id="KW-0946">Virion</keyword>
<keyword evidence="6 14" id="KW-0261">Viral envelope protein</keyword>
<dbReference type="InterPro" id="IPR005211">
    <property type="entry name" value="Herpes_glycoprotein_N_domain"/>
</dbReference>
<reference evidence="14" key="1">
    <citation type="journal article" date="2018" name="Virology">
        <title>Isolation, characterization and prevalence of a novel Gammaherpesvirus in Eptesicus fuscus, the North American big brown bat.</title>
        <authorList>
            <person name="Subudhi S."/>
            <person name="Rapin N."/>
            <person name="Dorville N."/>
            <person name="Hill J.E."/>
            <person name="Town J."/>
            <person name="Willis C.K."/>
            <person name="Bollinger T.K."/>
            <person name="Misra V."/>
        </authorList>
    </citation>
    <scope>NUCLEOTIDE SEQUENCE</scope>
</reference>
<name>A0A2D0ZMJ6_9GAMA</name>
<evidence type="ECO:0000256" key="12">
    <source>
        <dbReference type="SAM" id="Phobius"/>
    </source>
</evidence>
<evidence type="ECO:0000313" key="14">
    <source>
        <dbReference type="EMBL" id="ATA58283.1"/>
    </source>
</evidence>
<evidence type="ECO:0000256" key="2">
    <source>
        <dbReference type="ARBA" id="ARBA00022729"/>
    </source>
</evidence>
<keyword evidence="9" id="KW-1015">Disulfide bond</keyword>
<dbReference type="Proteomes" id="UP000290797">
    <property type="component" value="Segment"/>
</dbReference>
<evidence type="ECO:0000256" key="4">
    <source>
        <dbReference type="ARBA" id="ARBA00022844"/>
    </source>
</evidence>
<evidence type="ECO:0000256" key="10">
    <source>
        <dbReference type="ARBA" id="ARBA00034089"/>
    </source>
</evidence>
<feature type="compositionally biased region" description="Basic and acidic residues" evidence="11">
    <location>
        <begin position="7"/>
        <end position="17"/>
    </location>
</feature>
<evidence type="ECO:0000256" key="1">
    <source>
        <dbReference type="ARBA" id="ARBA00022692"/>
    </source>
</evidence>
<evidence type="ECO:0000256" key="7">
    <source>
        <dbReference type="ARBA" id="ARBA00022989"/>
    </source>
</evidence>
<evidence type="ECO:0000256" key="6">
    <source>
        <dbReference type="ARBA" id="ARBA00022879"/>
    </source>
</evidence>
<keyword evidence="8 12" id="KW-0472">Membrane</keyword>
<keyword evidence="7 12" id="KW-1133">Transmembrane helix</keyword>
<dbReference type="Pfam" id="PF03554">
    <property type="entry name" value="Herpes_UL73"/>
    <property type="match status" value="1"/>
</dbReference>
<organism evidence="14">
    <name type="scientific">vespertilionid gammaherpesvirus 3</name>
    <dbReference type="NCBI Taxonomy" id="2846598"/>
    <lineage>
        <taxon>Viruses</taxon>
        <taxon>Duplodnaviria</taxon>
        <taxon>Heunggongvirae</taxon>
        <taxon>Peploviricota</taxon>
        <taxon>Herviviricetes</taxon>
        <taxon>Herpesvirales</taxon>
        <taxon>Orthoherpesviridae</taxon>
        <taxon>Gammaherpesvirinae</taxon>
        <taxon>Patagivirus</taxon>
        <taxon>Patagivirus vespertilionidgamma3</taxon>
    </lineage>
</organism>
<comment type="function">
    <text evidence="10">Envelope glycoprotein necessary for proper maturation of gM and modulation of its membrane fusion activity. Also plays a critical role in virion morphogenesis.</text>
</comment>
<evidence type="ECO:0000256" key="3">
    <source>
        <dbReference type="ARBA" id="ARBA00022812"/>
    </source>
</evidence>
<protein>
    <submittedName>
        <fullName evidence="14">UL73 viral envelope glycoprotein</fullName>
    </submittedName>
</protein>